<dbReference type="Gramene" id="OMO60381">
    <property type="protein sequence ID" value="OMO60381"/>
    <property type="gene ID" value="CCACVL1_24199"/>
</dbReference>
<gene>
    <name evidence="1" type="ORF">CCACVL1_24199</name>
</gene>
<feature type="non-terminal residue" evidence="1">
    <location>
        <position position="1"/>
    </location>
</feature>
<accession>A0A1R3GQP2</accession>
<dbReference type="Proteomes" id="UP000188268">
    <property type="component" value="Unassembled WGS sequence"/>
</dbReference>
<proteinExistence type="predicted"/>
<comment type="caution">
    <text evidence="1">The sequence shown here is derived from an EMBL/GenBank/DDBJ whole genome shotgun (WGS) entry which is preliminary data.</text>
</comment>
<name>A0A1R3GQP2_COCAP</name>
<protein>
    <submittedName>
        <fullName evidence="1">Uncharacterized protein</fullName>
    </submittedName>
</protein>
<keyword evidence="2" id="KW-1185">Reference proteome</keyword>
<evidence type="ECO:0000313" key="2">
    <source>
        <dbReference type="Proteomes" id="UP000188268"/>
    </source>
</evidence>
<reference evidence="1 2" key="1">
    <citation type="submission" date="2013-09" db="EMBL/GenBank/DDBJ databases">
        <title>Corchorus capsularis genome sequencing.</title>
        <authorList>
            <person name="Alam M."/>
            <person name="Haque M.S."/>
            <person name="Islam M.S."/>
            <person name="Emdad E.M."/>
            <person name="Islam M.M."/>
            <person name="Ahmed B."/>
            <person name="Halim A."/>
            <person name="Hossen Q.M.M."/>
            <person name="Hossain M.Z."/>
            <person name="Ahmed R."/>
            <person name="Khan M.M."/>
            <person name="Islam R."/>
            <person name="Rashid M.M."/>
            <person name="Khan S.A."/>
            <person name="Rahman M.S."/>
            <person name="Alam M."/>
        </authorList>
    </citation>
    <scope>NUCLEOTIDE SEQUENCE [LARGE SCALE GENOMIC DNA]</scope>
    <source>
        <strain evidence="2">cv. CVL-1</strain>
        <tissue evidence="1">Whole seedling</tissue>
    </source>
</reference>
<dbReference type="AlphaFoldDB" id="A0A1R3GQP2"/>
<organism evidence="1 2">
    <name type="scientific">Corchorus capsularis</name>
    <name type="common">Jute</name>
    <dbReference type="NCBI Taxonomy" id="210143"/>
    <lineage>
        <taxon>Eukaryota</taxon>
        <taxon>Viridiplantae</taxon>
        <taxon>Streptophyta</taxon>
        <taxon>Embryophyta</taxon>
        <taxon>Tracheophyta</taxon>
        <taxon>Spermatophyta</taxon>
        <taxon>Magnoliopsida</taxon>
        <taxon>eudicotyledons</taxon>
        <taxon>Gunneridae</taxon>
        <taxon>Pentapetalae</taxon>
        <taxon>rosids</taxon>
        <taxon>malvids</taxon>
        <taxon>Malvales</taxon>
        <taxon>Malvaceae</taxon>
        <taxon>Grewioideae</taxon>
        <taxon>Apeibeae</taxon>
        <taxon>Corchorus</taxon>
    </lineage>
</organism>
<sequence length="25" mass="2657">DGASIVRAVVSKEAKEFKFQGDSST</sequence>
<feature type="non-terminal residue" evidence="1">
    <location>
        <position position="25"/>
    </location>
</feature>
<dbReference type="EMBL" id="AWWV01013708">
    <property type="protein sequence ID" value="OMO60381.1"/>
    <property type="molecule type" value="Genomic_DNA"/>
</dbReference>
<evidence type="ECO:0000313" key="1">
    <source>
        <dbReference type="EMBL" id="OMO60381.1"/>
    </source>
</evidence>